<organism evidence="2 3">
    <name type="scientific">Halococcoides cellulosivorans</name>
    <dbReference type="NCBI Taxonomy" id="1679096"/>
    <lineage>
        <taxon>Archaea</taxon>
        <taxon>Methanobacteriati</taxon>
        <taxon>Methanobacteriota</taxon>
        <taxon>Stenosarchaea group</taxon>
        <taxon>Halobacteria</taxon>
        <taxon>Halobacteriales</taxon>
        <taxon>Haloarculaceae</taxon>
        <taxon>Halococcoides</taxon>
    </lineage>
</organism>
<keyword evidence="1" id="KW-1133">Transmembrane helix</keyword>
<feature type="transmembrane region" description="Helical" evidence="1">
    <location>
        <begin position="139"/>
        <end position="158"/>
    </location>
</feature>
<keyword evidence="1" id="KW-0472">Membrane</keyword>
<reference evidence="2 3" key="1">
    <citation type="submission" date="2018-04" db="EMBL/GenBank/DDBJ databases">
        <title>Halococcoides cellulosivorans gen. nov., sp. nov., an extremely halophilic cellulose-utilizing haloarchaeon from hypersaline lakes.</title>
        <authorList>
            <person name="Sorokin D.Y."/>
            <person name="Toshchakov S.V."/>
            <person name="Samarov N.I."/>
            <person name="Korzhenkov A."/>
            <person name="Kublanov I.V."/>
        </authorList>
    </citation>
    <scope>NUCLEOTIDE SEQUENCE [LARGE SCALE GENOMIC DNA]</scope>
    <source>
        <strain evidence="2 3">HArcel1</strain>
    </source>
</reference>
<protein>
    <recommendedName>
        <fullName evidence="4">DUF3267 domain-containing protein</fullName>
    </recommendedName>
</protein>
<feature type="transmembrane region" description="Helical" evidence="1">
    <location>
        <begin position="66"/>
        <end position="87"/>
    </location>
</feature>
<keyword evidence="3" id="KW-1185">Reference proteome</keyword>
<dbReference type="GeneID" id="36512777"/>
<dbReference type="AlphaFoldDB" id="A0A2R4X2C8"/>
<dbReference type="Proteomes" id="UP000244727">
    <property type="component" value="Chromosome"/>
</dbReference>
<evidence type="ECO:0000313" key="3">
    <source>
        <dbReference type="Proteomes" id="UP000244727"/>
    </source>
</evidence>
<evidence type="ECO:0000256" key="1">
    <source>
        <dbReference type="SAM" id="Phobius"/>
    </source>
</evidence>
<gene>
    <name evidence="2" type="ORF">HARCEL1_09680</name>
</gene>
<feature type="transmembrane region" description="Helical" evidence="1">
    <location>
        <begin position="93"/>
        <end position="111"/>
    </location>
</feature>
<proteinExistence type="predicted"/>
<dbReference type="KEGG" id="harc:HARCEL1_09680"/>
<dbReference type="EMBL" id="CP028858">
    <property type="protein sequence ID" value="AWB27960.1"/>
    <property type="molecule type" value="Genomic_DNA"/>
</dbReference>
<dbReference type="RefSeq" id="WP_108382914.1">
    <property type="nucleotide sequence ID" value="NZ_CP028858.1"/>
</dbReference>
<evidence type="ECO:0008006" key="4">
    <source>
        <dbReference type="Google" id="ProtNLM"/>
    </source>
</evidence>
<evidence type="ECO:0000313" key="2">
    <source>
        <dbReference type="EMBL" id="AWB27960.1"/>
    </source>
</evidence>
<sequence>MTASVWTRLDNGLSVLFFPGTVAHEYAHALAFEARGYTVEMTLFDLFADRRGSYVRPDRPVDPTTWILMALAPWILLTPLAVALAWVTTQVPFPVWLLTAYLTVALLAQAAPSDTDLSPPPHATPESAVGRRGLQAARWLFDWGHSFVVVPVVIFWMLRAQGVL</sequence>
<accession>A0A2R4X2C8</accession>
<name>A0A2R4X2C8_9EURY</name>
<keyword evidence="1" id="KW-0812">Transmembrane</keyword>